<dbReference type="EMBL" id="JAODUP010000572">
    <property type="protein sequence ID" value="KAK2147054.1"/>
    <property type="molecule type" value="Genomic_DNA"/>
</dbReference>
<feature type="compositionally biased region" description="Basic residues" evidence="6">
    <location>
        <begin position="512"/>
        <end position="526"/>
    </location>
</feature>
<dbReference type="GO" id="GO:0003723">
    <property type="term" value="F:RNA binding"/>
    <property type="evidence" value="ECO:0007669"/>
    <property type="project" value="UniProtKB-UniRule"/>
</dbReference>
<organism evidence="8 9">
    <name type="scientific">Paralvinella palmiformis</name>
    <dbReference type="NCBI Taxonomy" id="53620"/>
    <lineage>
        <taxon>Eukaryota</taxon>
        <taxon>Metazoa</taxon>
        <taxon>Spiralia</taxon>
        <taxon>Lophotrochozoa</taxon>
        <taxon>Annelida</taxon>
        <taxon>Polychaeta</taxon>
        <taxon>Sedentaria</taxon>
        <taxon>Canalipalpata</taxon>
        <taxon>Terebellida</taxon>
        <taxon>Terebelliformia</taxon>
        <taxon>Alvinellidae</taxon>
        <taxon>Paralvinella</taxon>
    </lineage>
</organism>
<reference evidence="8" key="1">
    <citation type="journal article" date="2023" name="Mol. Biol. Evol.">
        <title>Third-Generation Sequencing Reveals the Adaptive Role of the Epigenome in Three Deep-Sea Polychaetes.</title>
        <authorList>
            <person name="Perez M."/>
            <person name="Aroh O."/>
            <person name="Sun Y."/>
            <person name="Lan Y."/>
            <person name="Juniper S.K."/>
            <person name="Young C.R."/>
            <person name="Angers B."/>
            <person name="Qian P.Y."/>
        </authorList>
    </citation>
    <scope>NUCLEOTIDE SEQUENCE</scope>
    <source>
        <strain evidence="8">P08H-3</strain>
    </source>
</reference>
<evidence type="ECO:0000256" key="5">
    <source>
        <dbReference type="PROSITE-ProRule" id="PRU01023"/>
    </source>
</evidence>
<feature type="binding site" evidence="5">
    <location>
        <position position="246"/>
    </location>
    <ligand>
        <name>S-adenosyl-L-methionine</name>
        <dbReference type="ChEBI" id="CHEBI:59789"/>
    </ligand>
</feature>
<feature type="region of interest" description="Disordered" evidence="6">
    <location>
        <begin position="453"/>
        <end position="526"/>
    </location>
</feature>
<accession>A0AAD9MXX9</accession>
<dbReference type="Pfam" id="PF21148">
    <property type="entry name" value="NSUN5_fdxn-like"/>
    <property type="match status" value="1"/>
</dbReference>
<evidence type="ECO:0000256" key="6">
    <source>
        <dbReference type="SAM" id="MobiDB-lite"/>
    </source>
</evidence>
<feature type="compositionally biased region" description="Basic residues" evidence="6">
    <location>
        <begin position="480"/>
        <end position="490"/>
    </location>
</feature>
<feature type="compositionally biased region" description="Basic and acidic residues" evidence="6">
    <location>
        <begin position="497"/>
        <end position="511"/>
    </location>
</feature>
<dbReference type="AlphaFoldDB" id="A0AAD9MXX9"/>
<dbReference type="GO" id="GO:0008173">
    <property type="term" value="F:RNA methyltransferase activity"/>
    <property type="evidence" value="ECO:0007669"/>
    <property type="project" value="InterPro"/>
</dbReference>
<gene>
    <name evidence="8" type="ORF">LSH36_572g00056</name>
</gene>
<feature type="binding site" evidence="5">
    <location>
        <position position="273"/>
    </location>
    <ligand>
        <name>S-adenosyl-L-methionine</name>
        <dbReference type="ChEBI" id="CHEBI:59789"/>
    </ligand>
</feature>
<feature type="domain" description="SAM-dependent MTase RsmB/NOP-type" evidence="7">
    <location>
        <begin position="109"/>
        <end position="420"/>
    </location>
</feature>
<dbReference type="Gene3D" id="3.40.50.150">
    <property type="entry name" value="Vaccinia Virus protein VP39"/>
    <property type="match status" value="1"/>
</dbReference>
<dbReference type="GO" id="GO:0070475">
    <property type="term" value="P:rRNA base methylation"/>
    <property type="evidence" value="ECO:0007669"/>
    <property type="project" value="TreeGrafter"/>
</dbReference>
<name>A0AAD9MXX9_9ANNE</name>
<evidence type="ECO:0000256" key="4">
    <source>
        <dbReference type="ARBA" id="ARBA00022884"/>
    </source>
</evidence>
<protein>
    <recommendedName>
        <fullName evidence="7">SAM-dependent MTase RsmB/NOP-type domain-containing protein</fullName>
    </recommendedName>
</protein>
<feature type="binding site" evidence="5">
    <location>
        <position position="293"/>
    </location>
    <ligand>
        <name>S-adenosyl-L-methionine</name>
        <dbReference type="ChEBI" id="CHEBI:59789"/>
    </ligand>
</feature>
<dbReference type="GO" id="GO:0005730">
    <property type="term" value="C:nucleolus"/>
    <property type="evidence" value="ECO:0007669"/>
    <property type="project" value="TreeGrafter"/>
</dbReference>
<sequence length="526" mass="59207">MLYTEASRILQNVQEKKASVKNLVLSSKYKNKKQLFALVCETLKYKPILVKILENTKLQKREKILKSDGLALVLVYDFLLGKGLIRANFKFKNAISKHKSALQSELARLKVKAGIILPRYIRVNTLKTSVKDVIDHFKKEGFLQQHITSPSYESYISTVRSLAKNHFLLDIHIPELLAFGAGTDLHDHVLYKSGEIIFQDKASCIPGYVLAPPPGSEVMDCCAAPGNKTSQLAAMMQNKGKLHAFDKDPKRTATMVTMLLRSGVLCASCENIDFLRCDPESPKYKDVEYILVDPSCSGSGIVNRLNDMTDDAMSTAASRLDGLGRIQLSILVHAMTFPKVKKLVYSTCSVHQRENESVVNRALQLTGDHFKLIMVMKELPSRGKELSEPSNGFFQAKKCLRMDPVSDLTNGFFVAMFEKRKHVTDSVKDIVEQSGAKDFIHFVSKETHVKEKTECLKSPKQINSHGHDMDISENGQTNGRKQKVKGKKNKLQVIKQRVVEKTNLKPPELKSRNKKKQKRKHRPVTG</sequence>
<dbReference type="PANTHER" id="PTHR22807">
    <property type="entry name" value="NOP2 YEAST -RELATED NOL1/NOP2/FMU SUN DOMAIN-CONTAINING"/>
    <property type="match status" value="1"/>
</dbReference>
<keyword evidence="3 5" id="KW-0949">S-adenosyl-L-methionine</keyword>
<dbReference type="InterPro" id="IPR001678">
    <property type="entry name" value="MeTrfase_RsmB-F_NOP2_dom"/>
</dbReference>
<comment type="caution">
    <text evidence="8">The sequence shown here is derived from an EMBL/GenBank/DDBJ whole genome shotgun (WGS) entry which is preliminary data.</text>
</comment>
<evidence type="ECO:0000256" key="2">
    <source>
        <dbReference type="ARBA" id="ARBA00022679"/>
    </source>
</evidence>
<dbReference type="Gene3D" id="3.30.70.1170">
    <property type="entry name" value="Sun protein, domain 3"/>
    <property type="match status" value="1"/>
</dbReference>
<keyword evidence="2 5" id="KW-0808">Transferase</keyword>
<keyword evidence="1 5" id="KW-0489">Methyltransferase</keyword>
<dbReference type="InterPro" id="IPR049561">
    <property type="entry name" value="NSUN5_7_fdxn-like"/>
</dbReference>
<dbReference type="InterPro" id="IPR023267">
    <property type="entry name" value="RCMT"/>
</dbReference>
<proteinExistence type="inferred from homology"/>
<evidence type="ECO:0000259" key="7">
    <source>
        <dbReference type="PROSITE" id="PS51686"/>
    </source>
</evidence>
<dbReference type="InterPro" id="IPR049560">
    <property type="entry name" value="MeTrfase_RsmB-F_NOP2_cat"/>
</dbReference>
<feature type="active site" description="Nucleophile" evidence="5">
    <location>
        <position position="348"/>
    </location>
</feature>
<dbReference type="Proteomes" id="UP001208570">
    <property type="component" value="Unassembled WGS sequence"/>
</dbReference>
<dbReference type="Pfam" id="PF21153">
    <property type="entry name" value="NSUN5_N"/>
    <property type="match status" value="1"/>
</dbReference>
<feature type="binding site" evidence="5">
    <location>
        <begin position="222"/>
        <end position="228"/>
    </location>
    <ligand>
        <name>S-adenosyl-L-methionine</name>
        <dbReference type="ChEBI" id="CHEBI:59789"/>
    </ligand>
</feature>
<dbReference type="SUPFAM" id="SSF53335">
    <property type="entry name" value="S-adenosyl-L-methionine-dependent methyltransferases"/>
    <property type="match status" value="1"/>
</dbReference>
<evidence type="ECO:0000256" key="3">
    <source>
        <dbReference type="ARBA" id="ARBA00022691"/>
    </source>
</evidence>
<evidence type="ECO:0000313" key="9">
    <source>
        <dbReference type="Proteomes" id="UP001208570"/>
    </source>
</evidence>
<dbReference type="PRINTS" id="PR02008">
    <property type="entry name" value="RCMTFAMILY"/>
</dbReference>
<comment type="similarity">
    <text evidence="5">Belongs to the class I-like SAM-binding methyltransferase superfamily. RsmB/NOP family.</text>
</comment>
<keyword evidence="9" id="KW-1185">Reference proteome</keyword>
<evidence type="ECO:0000313" key="8">
    <source>
        <dbReference type="EMBL" id="KAK2147054.1"/>
    </source>
</evidence>
<dbReference type="InterPro" id="IPR048889">
    <property type="entry name" value="NSUN5_RCM1_N"/>
</dbReference>
<dbReference type="Pfam" id="PF01189">
    <property type="entry name" value="Methyltr_RsmB-F"/>
    <property type="match status" value="1"/>
</dbReference>
<dbReference type="PANTHER" id="PTHR22807:SF4">
    <property type="entry name" value="28S RRNA (CYTOSINE-C(5))-METHYLTRANSFERASE"/>
    <property type="match status" value="1"/>
</dbReference>
<dbReference type="InterPro" id="IPR029063">
    <property type="entry name" value="SAM-dependent_MTases_sf"/>
</dbReference>
<evidence type="ECO:0000256" key="1">
    <source>
        <dbReference type="ARBA" id="ARBA00022603"/>
    </source>
</evidence>
<keyword evidence="4 5" id="KW-0694">RNA-binding</keyword>
<dbReference type="PROSITE" id="PS51686">
    <property type="entry name" value="SAM_MT_RSMB_NOP"/>
    <property type="match status" value="1"/>
</dbReference>